<dbReference type="PANTHER" id="PTHR36688">
    <property type="entry name" value="ENDO/EXONUCLEASE/PHOSPHATASE DOMAIN-CONTAINING PROTEIN"/>
    <property type="match status" value="1"/>
</dbReference>
<dbReference type="SMART" id="SM00343">
    <property type="entry name" value="ZnF_C2HC"/>
    <property type="match status" value="2"/>
</dbReference>
<proteinExistence type="predicted"/>
<sequence>MNSKQAENLMKLEKIGNIKVKASPHHTLNYSKGVVSESEFQRDLEEDLLDCLKNQNVIAVKRITIKRNGQSFPTKHLILTFNNPTLPKSVKIAYINCPVKPYIPDPIRCFKCQKFGHTITACRSNKENCARCSLPDHNSQTCKSTTPKCFNCSGEHPSFSRSCPRYKLEKEIQTIKITKKVSFQEARQIVLDRTPKPGFSYSSALNSSATPPSVQNSLQIPQLQPTAIRNTSASPTIINPTSENETITIKKSDWLALLAIKKSWEEKSHSSRISHTPLNPTPTIALPIVQSTDSETHTPVPPAKNSLTIPIASNATTPTPSTSALSENSSVSEKSKIKRPRDNKKLTKKSNHLAQAKESKEDKRARILAAKREQTSLGDGSLSREDFLKDSFKTSKIGDDDDSDSLLKVHPSEDDMSTSEGFWWRRYSCSYSYPVHTSDPKHKSSSCGYPHSDTIFGNCLQSVLTPSQHISQTDLNNLICQLPSPFIILGDLNGHSPLWGSTDSNSRGLQIEQLLADHNVCLLNSDEKTHFHLPTRTFHSVDLAICSPFLLPFLNLTVDNDLYNSDHFPLIVTDNRHNPNNSYRPPKYILNAANWEKFTSLSNINSEIIKSATIDEALSYIVNTIIEAADSSIPKTSGKRRKQSKPWWNADCQHAYKKQRKAWDIFRRRPTTENFINLKKTKAESRRIQRRSRRTSWQKFVSSITSTISSRQLWTKVKKAAGVSNNNAISVLTHNGQIISSLKDIADSIASTLAHTSNSQNYPPQILNNKINAEKQKLNFNSRTNFSYNSSFSFLEFQSCLASVHDSSPGPDSIIYSMIKHLTPESQNTLLHFYNRIWQEQYFPTLWQQAIIIPLLKPGKDPKNPSNYRPIALTCCLCKLLERMINRRLIYYLETNKFLHPFQSGFRKGRSTIDNLLALETDIRLSFLQRKHLVAIFFDIEKAYDRTWRYGILKDLYDLGLRGNLPIFIRNFLKLRKFRVKVESEFSDFFIQEEGVPQGSVLSVTLFILKINNILNNCQLL</sequence>
<dbReference type="InterPro" id="IPR001878">
    <property type="entry name" value="Znf_CCHC"/>
</dbReference>
<keyword evidence="3" id="KW-0548">Nucleotidyltransferase</keyword>
<dbReference type="SUPFAM" id="SSF56219">
    <property type="entry name" value="DNase I-like"/>
    <property type="match status" value="1"/>
</dbReference>
<comment type="caution">
    <text evidence="3">The sequence shown here is derived from an EMBL/GenBank/DDBJ whole genome shotgun (WGS) entry which is preliminary data.</text>
</comment>
<evidence type="ECO:0000259" key="2">
    <source>
        <dbReference type="PROSITE" id="PS50878"/>
    </source>
</evidence>
<organism evidence="3 4">
    <name type="scientific">Araneus ventricosus</name>
    <name type="common">Orbweaver spider</name>
    <name type="synonym">Epeira ventricosa</name>
    <dbReference type="NCBI Taxonomy" id="182803"/>
    <lineage>
        <taxon>Eukaryota</taxon>
        <taxon>Metazoa</taxon>
        <taxon>Ecdysozoa</taxon>
        <taxon>Arthropoda</taxon>
        <taxon>Chelicerata</taxon>
        <taxon>Arachnida</taxon>
        <taxon>Araneae</taxon>
        <taxon>Araneomorphae</taxon>
        <taxon>Entelegynae</taxon>
        <taxon>Araneoidea</taxon>
        <taxon>Araneidae</taxon>
        <taxon>Araneus</taxon>
    </lineage>
</organism>
<keyword evidence="4" id="KW-1185">Reference proteome</keyword>
<dbReference type="GO" id="GO:0003964">
    <property type="term" value="F:RNA-directed DNA polymerase activity"/>
    <property type="evidence" value="ECO:0007669"/>
    <property type="project" value="UniProtKB-KW"/>
</dbReference>
<dbReference type="InterPro" id="IPR052560">
    <property type="entry name" value="RdDP_mobile_element"/>
</dbReference>
<dbReference type="SUPFAM" id="SSF57756">
    <property type="entry name" value="Retrovirus zinc finger-like domains"/>
    <property type="match status" value="1"/>
</dbReference>
<dbReference type="Pfam" id="PF14529">
    <property type="entry name" value="Exo_endo_phos_2"/>
    <property type="match status" value="1"/>
</dbReference>
<dbReference type="EMBL" id="BGPR01118267">
    <property type="protein sequence ID" value="GBN12357.1"/>
    <property type="molecule type" value="Genomic_DNA"/>
</dbReference>
<dbReference type="Gene3D" id="4.10.60.10">
    <property type="entry name" value="Zinc finger, CCHC-type"/>
    <property type="match status" value="1"/>
</dbReference>
<dbReference type="InterPro" id="IPR005135">
    <property type="entry name" value="Endo/exonuclease/phosphatase"/>
</dbReference>
<keyword evidence="3" id="KW-0808">Transferase</keyword>
<dbReference type="GO" id="GO:0003676">
    <property type="term" value="F:nucleic acid binding"/>
    <property type="evidence" value="ECO:0007669"/>
    <property type="project" value="InterPro"/>
</dbReference>
<reference evidence="3 4" key="1">
    <citation type="journal article" date="2019" name="Sci. Rep.">
        <title>Orb-weaving spider Araneus ventricosus genome elucidates the spidroin gene catalogue.</title>
        <authorList>
            <person name="Kono N."/>
            <person name="Nakamura H."/>
            <person name="Ohtoshi R."/>
            <person name="Moran D.A.P."/>
            <person name="Shinohara A."/>
            <person name="Yoshida Y."/>
            <person name="Fujiwara M."/>
            <person name="Mori M."/>
            <person name="Tomita M."/>
            <person name="Arakawa K."/>
        </authorList>
    </citation>
    <scope>NUCLEOTIDE SEQUENCE [LARGE SCALE GENOMIC DNA]</scope>
</reference>
<feature type="region of interest" description="Disordered" evidence="1">
    <location>
        <begin position="292"/>
        <end position="364"/>
    </location>
</feature>
<feature type="domain" description="Reverse transcriptase" evidence="2">
    <location>
        <begin position="836"/>
        <end position="1021"/>
    </location>
</feature>
<keyword evidence="3" id="KW-0695">RNA-directed DNA polymerase</keyword>
<dbReference type="Gene3D" id="3.60.10.10">
    <property type="entry name" value="Endonuclease/exonuclease/phosphatase"/>
    <property type="match status" value="1"/>
</dbReference>
<name>A0A4Y2LGA0_ARAVE</name>
<dbReference type="CDD" id="cd01650">
    <property type="entry name" value="RT_nLTR_like"/>
    <property type="match status" value="1"/>
</dbReference>
<dbReference type="PROSITE" id="PS50878">
    <property type="entry name" value="RT_POL"/>
    <property type="match status" value="1"/>
</dbReference>
<gene>
    <name evidence="3" type="primary">X-elementORF2_705</name>
    <name evidence="3" type="ORF">AVEN_204363_1</name>
</gene>
<feature type="compositionally biased region" description="Low complexity" evidence="1">
    <location>
        <begin position="308"/>
        <end position="324"/>
    </location>
</feature>
<dbReference type="AlphaFoldDB" id="A0A4Y2LGA0"/>
<dbReference type="InterPro" id="IPR036691">
    <property type="entry name" value="Endo/exonu/phosph_ase_sf"/>
</dbReference>
<feature type="compositionally biased region" description="Basic residues" evidence="1">
    <location>
        <begin position="336"/>
        <end position="351"/>
    </location>
</feature>
<evidence type="ECO:0000256" key="1">
    <source>
        <dbReference type="SAM" id="MobiDB-lite"/>
    </source>
</evidence>
<dbReference type="InterPro" id="IPR036875">
    <property type="entry name" value="Znf_CCHC_sf"/>
</dbReference>
<dbReference type="InterPro" id="IPR000477">
    <property type="entry name" value="RT_dom"/>
</dbReference>
<dbReference type="OrthoDB" id="10070415at2759"/>
<dbReference type="PANTHER" id="PTHR36688:SF2">
    <property type="entry name" value="ENDONUCLEASE_EXONUCLEASE_PHOSPHATASE DOMAIN-CONTAINING PROTEIN"/>
    <property type="match status" value="1"/>
</dbReference>
<feature type="compositionally biased region" description="Basic and acidic residues" evidence="1">
    <location>
        <begin position="355"/>
        <end position="364"/>
    </location>
</feature>
<evidence type="ECO:0000313" key="4">
    <source>
        <dbReference type="Proteomes" id="UP000499080"/>
    </source>
</evidence>
<dbReference type="Proteomes" id="UP000499080">
    <property type="component" value="Unassembled WGS sequence"/>
</dbReference>
<evidence type="ECO:0000313" key="3">
    <source>
        <dbReference type="EMBL" id="GBN12357.1"/>
    </source>
</evidence>
<protein>
    <submittedName>
        <fullName evidence="3">Putative RNA-directed DNA polymerase from transposon X-element</fullName>
    </submittedName>
</protein>
<dbReference type="GO" id="GO:0008270">
    <property type="term" value="F:zinc ion binding"/>
    <property type="evidence" value="ECO:0007669"/>
    <property type="project" value="InterPro"/>
</dbReference>
<dbReference type="Pfam" id="PF00078">
    <property type="entry name" value="RVT_1"/>
    <property type="match status" value="1"/>
</dbReference>
<accession>A0A4Y2LGA0</accession>